<dbReference type="GO" id="GO:0140581">
    <property type="term" value="F:P-type monovalent copper transporter activity"/>
    <property type="evidence" value="ECO:0007669"/>
    <property type="project" value="UniProtKB-EC"/>
</dbReference>
<dbReference type="InterPro" id="IPR023299">
    <property type="entry name" value="ATPase_P-typ_cyto_dom_N"/>
</dbReference>
<feature type="transmembrane region" description="Helical" evidence="18">
    <location>
        <begin position="574"/>
        <end position="593"/>
    </location>
</feature>
<evidence type="ECO:0000256" key="4">
    <source>
        <dbReference type="ARBA" id="ARBA00022448"/>
    </source>
</evidence>
<feature type="domain" description="HMA" evidence="20">
    <location>
        <begin position="215"/>
        <end position="281"/>
    </location>
</feature>
<keyword evidence="13" id="KW-0186">Copper</keyword>
<dbReference type="GO" id="GO:0005524">
    <property type="term" value="F:ATP binding"/>
    <property type="evidence" value="ECO:0007669"/>
    <property type="project" value="UniProtKB-UniRule"/>
</dbReference>
<evidence type="ECO:0000256" key="7">
    <source>
        <dbReference type="ARBA" id="ARBA00022737"/>
    </source>
</evidence>
<proteinExistence type="inferred from homology"/>
<feature type="transmembrane region" description="Helical" evidence="18">
    <location>
        <begin position="963"/>
        <end position="984"/>
    </location>
</feature>
<keyword evidence="11" id="KW-1278">Translocase</keyword>
<feature type="transmembrane region" description="Helical" evidence="18">
    <location>
        <begin position="413"/>
        <end position="431"/>
    </location>
</feature>
<evidence type="ECO:0000313" key="22">
    <source>
        <dbReference type="Proteomes" id="UP001497516"/>
    </source>
</evidence>
<dbReference type="PROSITE" id="PS01047">
    <property type="entry name" value="HMA_1"/>
    <property type="match status" value="1"/>
</dbReference>
<dbReference type="CDD" id="cd00371">
    <property type="entry name" value="HMA"/>
    <property type="match status" value="2"/>
</dbReference>
<dbReference type="InterPro" id="IPR018303">
    <property type="entry name" value="ATPase_P-typ_P_site"/>
</dbReference>
<keyword evidence="8 18" id="KW-0547">Nucleotide-binding</keyword>
<comment type="similarity">
    <text evidence="2 18">Belongs to the cation transport ATPase (P-type) (TC 3.A.3) family. Type IB subfamily.</text>
</comment>
<dbReference type="GO" id="GO:0016020">
    <property type="term" value="C:membrane"/>
    <property type="evidence" value="ECO:0007669"/>
    <property type="project" value="UniProtKB-SubCell"/>
</dbReference>
<evidence type="ECO:0000259" key="20">
    <source>
        <dbReference type="PROSITE" id="PS50846"/>
    </source>
</evidence>
<dbReference type="SFLD" id="SFLDG00002">
    <property type="entry name" value="C1.7:_P-type_atpase_like"/>
    <property type="match status" value="1"/>
</dbReference>
<dbReference type="NCBIfam" id="TIGR01525">
    <property type="entry name" value="ATPase-IB_hvy"/>
    <property type="match status" value="1"/>
</dbReference>
<evidence type="ECO:0000256" key="16">
    <source>
        <dbReference type="ARBA" id="ARBA00049289"/>
    </source>
</evidence>
<dbReference type="GO" id="GO:0005507">
    <property type="term" value="F:copper ion binding"/>
    <property type="evidence" value="ECO:0007669"/>
    <property type="project" value="InterPro"/>
</dbReference>
<dbReference type="AlphaFoldDB" id="A0AAV2EYJ7"/>
<name>A0AAV2EYJ7_9ROSI</name>
<evidence type="ECO:0000256" key="12">
    <source>
        <dbReference type="ARBA" id="ARBA00022989"/>
    </source>
</evidence>
<feature type="domain" description="HMA" evidence="20">
    <location>
        <begin position="140"/>
        <end position="206"/>
    </location>
</feature>
<dbReference type="Gene3D" id="2.70.150.10">
    <property type="entry name" value="Calcium-transporting ATPase, cytoplasmic transduction domain A"/>
    <property type="match status" value="1"/>
</dbReference>
<evidence type="ECO:0000256" key="19">
    <source>
        <dbReference type="SAM" id="MobiDB-lite"/>
    </source>
</evidence>
<dbReference type="PRINTS" id="PR00119">
    <property type="entry name" value="CATATPASE"/>
</dbReference>
<keyword evidence="9" id="KW-0187">Copper transport</keyword>
<keyword evidence="22" id="KW-1185">Reference proteome</keyword>
<dbReference type="InterPro" id="IPR036163">
    <property type="entry name" value="HMA_dom_sf"/>
</dbReference>
<dbReference type="Gene3D" id="3.30.70.100">
    <property type="match status" value="3"/>
</dbReference>
<dbReference type="GO" id="GO:0016887">
    <property type="term" value="F:ATP hydrolysis activity"/>
    <property type="evidence" value="ECO:0007669"/>
    <property type="project" value="InterPro"/>
</dbReference>
<dbReference type="InterPro" id="IPR044492">
    <property type="entry name" value="P_typ_ATPase_HD_dom"/>
</dbReference>
<dbReference type="InterPro" id="IPR023214">
    <property type="entry name" value="HAD_sf"/>
</dbReference>
<dbReference type="Proteomes" id="UP001497516">
    <property type="component" value="Chromosome 5"/>
</dbReference>
<dbReference type="EMBL" id="OZ034818">
    <property type="protein sequence ID" value="CAL1391128.1"/>
    <property type="molecule type" value="Genomic_DNA"/>
</dbReference>
<dbReference type="FunFam" id="3.40.50.1000:FF:000031">
    <property type="entry name" value="Probable copper-transporting ATPase HMA5"/>
    <property type="match status" value="1"/>
</dbReference>
<feature type="transmembrane region" description="Helical" evidence="18">
    <location>
        <begin position="935"/>
        <end position="957"/>
    </location>
</feature>
<dbReference type="FunFam" id="3.30.70.100:FF:000033">
    <property type="entry name" value="Copper-transporting ATPase HMA5"/>
    <property type="match status" value="1"/>
</dbReference>
<dbReference type="CDD" id="cd02094">
    <property type="entry name" value="P-type_ATPase_Cu-like"/>
    <property type="match status" value="1"/>
</dbReference>
<dbReference type="EC" id="7.2.2.8" evidence="3"/>
<organism evidence="21 22">
    <name type="scientific">Linum trigynum</name>
    <dbReference type="NCBI Taxonomy" id="586398"/>
    <lineage>
        <taxon>Eukaryota</taxon>
        <taxon>Viridiplantae</taxon>
        <taxon>Streptophyta</taxon>
        <taxon>Embryophyta</taxon>
        <taxon>Tracheophyta</taxon>
        <taxon>Spermatophyta</taxon>
        <taxon>Magnoliopsida</taxon>
        <taxon>eudicotyledons</taxon>
        <taxon>Gunneridae</taxon>
        <taxon>Pentapetalae</taxon>
        <taxon>rosids</taxon>
        <taxon>fabids</taxon>
        <taxon>Malpighiales</taxon>
        <taxon>Linaceae</taxon>
        <taxon>Linum</taxon>
    </lineage>
</organism>
<keyword evidence="12 18" id="KW-1133">Transmembrane helix</keyword>
<evidence type="ECO:0000256" key="3">
    <source>
        <dbReference type="ARBA" id="ARBA00012517"/>
    </source>
</evidence>
<protein>
    <recommendedName>
        <fullName evidence="3">P-type Cu(+) transporter</fullName>
        <ecNumber evidence="3">7.2.2.8</ecNumber>
    </recommendedName>
    <alternativeName>
        <fullName evidence="17">Protein HEAVY METAL ATPASE 5</fullName>
    </alternativeName>
</protein>
<keyword evidence="7" id="KW-0677">Repeat</keyword>
<dbReference type="PANTHER" id="PTHR46594">
    <property type="entry name" value="P-TYPE CATION-TRANSPORTING ATPASE"/>
    <property type="match status" value="1"/>
</dbReference>
<dbReference type="SUPFAM" id="SSF81665">
    <property type="entry name" value="Calcium ATPase, transmembrane domain M"/>
    <property type="match status" value="1"/>
</dbReference>
<dbReference type="Pfam" id="PF00122">
    <property type="entry name" value="E1-E2_ATPase"/>
    <property type="match status" value="1"/>
</dbReference>
<dbReference type="PANTHER" id="PTHR46594:SF2">
    <property type="entry name" value="COPPER-TRANSPORTING ATPASE HMA4"/>
    <property type="match status" value="1"/>
</dbReference>
<keyword evidence="15 18" id="KW-0472">Membrane</keyword>
<evidence type="ECO:0000256" key="18">
    <source>
        <dbReference type="RuleBase" id="RU362081"/>
    </source>
</evidence>
<dbReference type="NCBIfam" id="TIGR01494">
    <property type="entry name" value="ATPase_P-type"/>
    <property type="match status" value="1"/>
</dbReference>
<dbReference type="InterPro" id="IPR059000">
    <property type="entry name" value="ATPase_P-type_domA"/>
</dbReference>
<evidence type="ECO:0000256" key="5">
    <source>
        <dbReference type="ARBA" id="ARBA00022692"/>
    </source>
</evidence>
<dbReference type="PROSITE" id="PS50846">
    <property type="entry name" value="HMA_2"/>
    <property type="match status" value="3"/>
</dbReference>
<evidence type="ECO:0000256" key="6">
    <source>
        <dbReference type="ARBA" id="ARBA00022723"/>
    </source>
</evidence>
<dbReference type="SFLD" id="SFLDF00027">
    <property type="entry name" value="p-type_atpase"/>
    <property type="match status" value="1"/>
</dbReference>
<feature type="transmembrane region" description="Helical" evidence="18">
    <location>
        <begin position="613"/>
        <end position="634"/>
    </location>
</feature>
<feature type="domain" description="HMA" evidence="20">
    <location>
        <begin position="66"/>
        <end position="132"/>
    </location>
</feature>
<dbReference type="PROSITE" id="PS00154">
    <property type="entry name" value="ATPASE_E1_E2"/>
    <property type="match status" value="1"/>
</dbReference>
<dbReference type="InterPro" id="IPR001757">
    <property type="entry name" value="P_typ_ATPase"/>
</dbReference>
<gene>
    <name evidence="21" type="ORF">LTRI10_LOCUS31872</name>
</gene>
<dbReference type="SUPFAM" id="SSF55008">
    <property type="entry name" value="HMA, heavy metal-associated domain"/>
    <property type="match status" value="3"/>
</dbReference>
<dbReference type="FunFam" id="2.70.150.10:FF:000002">
    <property type="entry name" value="Copper-transporting ATPase 1, putative"/>
    <property type="match status" value="1"/>
</dbReference>
<evidence type="ECO:0000256" key="8">
    <source>
        <dbReference type="ARBA" id="ARBA00022741"/>
    </source>
</evidence>
<evidence type="ECO:0000256" key="2">
    <source>
        <dbReference type="ARBA" id="ARBA00006024"/>
    </source>
</evidence>
<dbReference type="InterPro" id="IPR036412">
    <property type="entry name" value="HAD-like_sf"/>
</dbReference>
<keyword evidence="5 18" id="KW-0812">Transmembrane</keyword>
<evidence type="ECO:0000256" key="1">
    <source>
        <dbReference type="ARBA" id="ARBA00004141"/>
    </source>
</evidence>
<dbReference type="NCBIfam" id="TIGR00003">
    <property type="entry name" value="copper ion binding protein"/>
    <property type="match status" value="2"/>
</dbReference>
<dbReference type="Pfam" id="PF00702">
    <property type="entry name" value="Hydrolase"/>
    <property type="match status" value="1"/>
</dbReference>
<dbReference type="FunFam" id="3.30.70.100:FF:000001">
    <property type="entry name" value="ATPase copper transporting beta"/>
    <property type="match status" value="1"/>
</dbReference>
<dbReference type="Pfam" id="PF00403">
    <property type="entry name" value="HMA"/>
    <property type="match status" value="3"/>
</dbReference>
<comment type="subcellular location">
    <subcellularLocation>
        <location evidence="1">Membrane</location>
        <topology evidence="1">Multi-pass membrane protein</topology>
    </subcellularLocation>
</comment>
<feature type="compositionally biased region" description="Acidic residues" evidence="19">
    <location>
        <begin position="16"/>
        <end position="29"/>
    </location>
</feature>
<keyword evidence="6 18" id="KW-0479">Metal-binding</keyword>
<dbReference type="SUPFAM" id="SSF56784">
    <property type="entry name" value="HAD-like"/>
    <property type="match status" value="1"/>
</dbReference>
<evidence type="ECO:0000256" key="11">
    <source>
        <dbReference type="ARBA" id="ARBA00022967"/>
    </source>
</evidence>
<evidence type="ECO:0000256" key="13">
    <source>
        <dbReference type="ARBA" id="ARBA00023008"/>
    </source>
</evidence>
<dbReference type="SFLD" id="SFLDS00003">
    <property type="entry name" value="Haloacid_Dehalogenase"/>
    <property type="match status" value="1"/>
</dbReference>
<evidence type="ECO:0000256" key="14">
    <source>
        <dbReference type="ARBA" id="ARBA00023065"/>
    </source>
</evidence>
<accession>A0AAV2EYJ7</accession>
<keyword evidence="4" id="KW-0813">Transport</keyword>
<keyword evidence="10 18" id="KW-0067">ATP-binding</keyword>
<evidence type="ECO:0000256" key="9">
    <source>
        <dbReference type="ARBA" id="ARBA00022796"/>
    </source>
</evidence>
<dbReference type="InterPro" id="IPR027256">
    <property type="entry name" value="P-typ_ATPase_IB"/>
</dbReference>
<evidence type="ECO:0000256" key="15">
    <source>
        <dbReference type="ARBA" id="ARBA00023136"/>
    </source>
</evidence>
<feature type="transmembrane region" description="Helical" evidence="18">
    <location>
        <begin position="309"/>
        <end position="329"/>
    </location>
</feature>
<evidence type="ECO:0000313" key="21">
    <source>
        <dbReference type="EMBL" id="CAL1391128.1"/>
    </source>
</evidence>
<dbReference type="Gene3D" id="3.40.50.1000">
    <property type="entry name" value="HAD superfamily/HAD-like"/>
    <property type="match status" value="1"/>
</dbReference>
<feature type="transmembrane region" description="Helical" evidence="18">
    <location>
        <begin position="341"/>
        <end position="362"/>
    </location>
</feature>
<comment type="catalytic activity">
    <reaction evidence="16">
        <text>Cu(+)(in) + ATP + H2O = Cu(+)(out) + ADP + phosphate + H(+)</text>
        <dbReference type="Rhea" id="RHEA:25792"/>
        <dbReference type="ChEBI" id="CHEBI:15377"/>
        <dbReference type="ChEBI" id="CHEBI:15378"/>
        <dbReference type="ChEBI" id="CHEBI:30616"/>
        <dbReference type="ChEBI" id="CHEBI:43474"/>
        <dbReference type="ChEBI" id="CHEBI:49552"/>
        <dbReference type="ChEBI" id="CHEBI:456216"/>
        <dbReference type="EC" id="7.2.2.8"/>
    </reaction>
</comment>
<dbReference type="InterPro" id="IPR023298">
    <property type="entry name" value="ATPase_P-typ_TM_dom_sf"/>
</dbReference>
<evidence type="ECO:0000256" key="17">
    <source>
        <dbReference type="ARBA" id="ARBA00077729"/>
    </source>
</evidence>
<keyword evidence="14" id="KW-0406">Ion transport</keyword>
<dbReference type="SUPFAM" id="SSF81653">
    <property type="entry name" value="Calcium ATPase, transduction domain A"/>
    <property type="match status" value="1"/>
</dbReference>
<sequence length="995" mass="107188">MFPFRGRMSSIRENGVGEELDGRNDDDDDLKAPLLRPASGGAVTITVSTAAGQNSKAAAAADKKVRTAKFKIRDIKCTACTASIESMLKELAGVQTVAISVLDGHAAVTYVPELTTVEKIKETIEDAGFPVEHLSEQDIAVCRLKIKGMMCTSCSESIERALLLVDGVKKAVVGLALEEAKVHFDPNIVDIAGIIESIEDSGFGAVLVSSGADVNKVHLKLEGAECLEDCKRIRSLLDSAQGVNHVEMDMDEQKVTINYDSAITGPRSLIQLIEEASPGDNIYLATLFVPPRQRESDQLQETRMYRNQFLWSCIFSVPVFLFSMALPMLHPYGNWLSYKLYHNLTVGMLLRWILCTPVQFIVGRRFYVGAYHALRRKSANMDVLVALGTNTAYFYSVYVIIKATFAENFEGQDFFETSAMLISFILLGKYLEVVAKGKTSDALAKLTELAPETACLLTLDADGSVVSEEEISTQMIQRNDIIKIVPGAKVAVDGVVVDGQSHVNESMITGEARPVAKRPGDKVIGGTMNENGCIYVKATHVGSEAALSQIVQLVEAAQLARAPVQLLADRISRYFVPAVVVVAFVTWLVWFTAGEVGLYPRNWIPKAMDKFELALQFGISVLVIACPCALGLATPTAVMVATGKGASQGVLIKGGDALEKAHTVKTVVFDKTGTLTVGKPQVVSAVLFSSFSMEEFCDLATAAEANSEHPIAKAVVDHAKRFRHKIGSSPDHIPDVKDFQVHTGAGVTGKVGERVVLVGNRRLMRTSEITLVPEVEKYIFENEELARTCVLVAIDGKMAGAFAVTDPVKPEAQRVITFLRSMGITSIMVTGDNRATAAAIARDVGIDYFFAETSPVGKADKIKDLQGKGVIVAMVGDGINDSPALVAADVGMAIGAGTNVAIEAADIVLIKSNLEDVVTAIDLSRQTIARIRMNYVWALGYNVLGMPIAAGILYPFTGIRLPPWLAGACMAASSLSVVCSSLLLQSYKKPLHGRD</sequence>
<evidence type="ECO:0000256" key="10">
    <source>
        <dbReference type="ARBA" id="ARBA00022840"/>
    </source>
</evidence>
<dbReference type="Gene3D" id="3.40.1110.10">
    <property type="entry name" value="Calcium-transporting ATPase, cytoplasmic domain N"/>
    <property type="match status" value="1"/>
</dbReference>
<dbReference type="InterPro" id="IPR006122">
    <property type="entry name" value="HMA_Cu_ion-bd"/>
</dbReference>
<feature type="region of interest" description="Disordered" evidence="19">
    <location>
        <begin position="1"/>
        <end position="30"/>
    </location>
</feature>
<reference evidence="21 22" key="1">
    <citation type="submission" date="2024-04" db="EMBL/GenBank/DDBJ databases">
        <authorList>
            <person name="Fracassetti M."/>
        </authorList>
    </citation>
    <scope>NUCLEOTIDE SEQUENCE [LARGE SCALE GENOMIC DNA]</scope>
</reference>
<dbReference type="InterPro" id="IPR017969">
    <property type="entry name" value="Heavy-metal-associated_CS"/>
</dbReference>
<feature type="transmembrane region" description="Helical" evidence="18">
    <location>
        <begin position="383"/>
        <end position="401"/>
    </location>
</feature>
<dbReference type="InterPro" id="IPR006121">
    <property type="entry name" value="HMA_dom"/>
</dbReference>
<dbReference type="InterPro" id="IPR008250">
    <property type="entry name" value="ATPase_P-typ_transduc_dom_A_sf"/>
</dbReference>